<protein>
    <recommendedName>
        <fullName evidence="4">Transmembrane protein</fullName>
    </recommendedName>
</protein>
<sequence>MREGANADVSPGAGGSPSLLFFPLFSFCFACFHLFSFMLLRFLAILRLCFLPLVGFLSSLLWWVECFCPLIWYPDLEMVSRSKMRWRQDLVLI</sequence>
<name>A0AAV2D247_9ROSI</name>
<dbReference type="EMBL" id="OZ034814">
    <property type="protein sequence ID" value="CAL1362539.1"/>
    <property type="molecule type" value="Genomic_DNA"/>
</dbReference>
<evidence type="ECO:0000313" key="2">
    <source>
        <dbReference type="EMBL" id="CAL1362539.1"/>
    </source>
</evidence>
<keyword evidence="1" id="KW-0812">Transmembrane</keyword>
<proteinExistence type="predicted"/>
<evidence type="ECO:0000313" key="3">
    <source>
        <dbReference type="Proteomes" id="UP001497516"/>
    </source>
</evidence>
<accession>A0AAV2D247</accession>
<dbReference type="AlphaFoldDB" id="A0AAV2D247"/>
<keyword evidence="1" id="KW-1133">Transmembrane helix</keyword>
<feature type="transmembrane region" description="Helical" evidence="1">
    <location>
        <begin position="20"/>
        <end position="43"/>
    </location>
</feature>
<evidence type="ECO:0008006" key="4">
    <source>
        <dbReference type="Google" id="ProtNLM"/>
    </source>
</evidence>
<keyword evidence="1" id="KW-0472">Membrane</keyword>
<reference evidence="2 3" key="1">
    <citation type="submission" date="2024-04" db="EMBL/GenBank/DDBJ databases">
        <authorList>
            <person name="Fracassetti M."/>
        </authorList>
    </citation>
    <scope>NUCLEOTIDE SEQUENCE [LARGE SCALE GENOMIC DNA]</scope>
</reference>
<gene>
    <name evidence="2" type="ORF">LTRI10_LOCUS9503</name>
</gene>
<keyword evidence="3" id="KW-1185">Reference proteome</keyword>
<feature type="transmembrane region" description="Helical" evidence="1">
    <location>
        <begin position="50"/>
        <end position="73"/>
    </location>
</feature>
<dbReference type="Proteomes" id="UP001497516">
    <property type="component" value="Chromosome 10"/>
</dbReference>
<evidence type="ECO:0000256" key="1">
    <source>
        <dbReference type="SAM" id="Phobius"/>
    </source>
</evidence>
<organism evidence="2 3">
    <name type="scientific">Linum trigynum</name>
    <dbReference type="NCBI Taxonomy" id="586398"/>
    <lineage>
        <taxon>Eukaryota</taxon>
        <taxon>Viridiplantae</taxon>
        <taxon>Streptophyta</taxon>
        <taxon>Embryophyta</taxon>
        <taxon>Tracheophyta</taxon>
        <taxon>Spermatophyta</taxon>
        <taxon>Magnoliopsida</taxon>
        <taxon>eudicotyledons</taxon>
        <taxon>Gunneridae</taxon>
        <taxon>Pentapetalae</taxon>
        <taxon>rosids</taxon>
        <taxon>fabids</taxon>
        <taxon>Malpighiales</taxon>
        <taxon>Linaceae</taxon>
        <taxon>Linum</taxon>
    </lineage>
</organism>